<dbReference type="InterPro" id="IPR000706">
    <property type="entry name" value="AGPR_type-1"/>
</dbReference>
<comment type="similarity">
    <text evidence="7">Belongs to the NAGSA dehydrogenase family. Type 1 subfamily.</text>
</comment>
<dbReference type="PROSITE" id="PS01224">
    <property type="entry name" value="ARGC"/>
    <property type="match status" value="1"/>
</dbReference>
<dbReference type="PANTHER" id="PTHR32338:SF10">
    <property type="entry name" value="N-ACETYL-GAMMA-GLUTAMYL-PHOSPHATE REDUCTASE, CHLOROPLASTIC-RELATED"/>
    <property type="match status" value="1"/>
</dbReference>
<dbReference type="UniPathway" id="UPA00068">
    <property type="reaction ID" value="UER00108"/>
</dbReference>
<dbReference type="GO" id="GO:0005737">
    <property type="term" value="C:cytoplasm"/>
    <property type="evidence" value="ECO:0007669"/>
    <property type="project" value="UniProtKB-SubCell"/>
</dbReference>
<dbReference type="InterPro" id="IPR036291">
    <property type="entry name" value="NAD(P)-bd_dom_sf"/>
</dbReference>
<dbReference type="CDD" id="cd23934">
    <property type="entry name" value="AGPR_1_C"/>
    <property type="match status" value="1"/>
</dbReference>
<evidence type="ECO:0000313" key="10">
    <source>
        <dbReference type="EMBL" id="PDO09599.1"/>
    </source>
</evidence>
<dbReference type="Pfam" id="PF22698">
    <property type="entry name" value="Semialdhyde_dhC_1"/>
    <property type="match status" value="1"/>
</dbReference>
<dbReference type="InterPro" id="IPR058924">
    <property type="entry name" value="AGPR_dimerisation_dom"/>
</dbReference>
<dbReference type="InterPro" id="IPR023013">
    <property type="entry name" value="AGPR_AS"/>
</dbReference>
<keyword evidence="5 7" id="KW-0560">Oxidoreductase</keyword>
<keyword evidence="7" id="KW-0963">Cytoplasm</keyword>
<comment type="caution">
    <text evidence="10">The sequence shown here is derived from an EMBL/GenBank/DDBJ whole genome shotgun (WGS) entry which is preliminary data.</text>
</comment>
<dbReference type="HAMAP" id="MF_00150">
    <property type="entry name" value="ArgC_type1"/>
    <property type="match status" value="1"/>
</dbReference>
<dbReference type="EMBL" id="MOXJ01000034">
    <property type="protein sequence ID" value="PDO09599.1"/>
    <property type="molecule type" value="Genomic_DNA"/>
</dbReference>
<evidence type="ECO:0000256" key="7">
    <source>
        <dbReference type="HAMAP-Rule" id="MF_00150"/>
    </source>
</evidence>
<dbReference type="CDD" id="cd17895">
    <property type="entry name" value="AGPR_1_N"/>
    <property type="match status" value="1"/>
</dbReference>
<evidence type="ECO:0000256" key="1">
    <source>
        <dbReference type="ARBA" id="ARBA00004862"/>
    </source>
</evidence>
<evidence type="ECO:0000256" key="6">
    <source>
        <dbReference type="ARBA" id="ARBA00050557"/>
    </source>
</evidence>
<dbReference type="GO" id="GO:0006526">
    <property type="term" value="P:L-arginine biosynthetic process"/>
    <property type="evidence" value="ECO:0007669"/>
    <property type="project" value="UniProtKB-UniRule"/>
</dbReference>
<evidence type="ECO:0000256" key="5">
    <source>
        <dbReference type="ARBA" id="ARBA00023002"/>
    </source>
</evidence>
<dbReference type="InterPro" id="IPR050085">
    <property type="entry name" value="AGPR"/>
</dbReference>
<protein>
    <recommendedName>
        <fullName evidence="7">N-acetyl-gamma-glutamyl-phosphate reductase</fullName>
        <shortName evidence="7">AGPR</shortName>
        <ecNumber evidence="7">1.2.1.38</ecNumber>
    </recommendedName>
    <alternativeName>
        <fullName evidence="7">N-acetyl-glutamate semialdehyde dehydrogenase</fullName>
        <shortName evidence="7">NAGSA dehydrogenase</shortName>
    </alternativeName>
</protein>
<dbReference type="Proteomes" id="UP000243688">
    <property type="component" value="Unassembled WGS sequence"/>
</dbReference>
<dbReference type="GO" id="GO:0070401">
    <property type="term" value="F:NADP+ binding"/>
    <property type="evidence" value="ECO:0007669"/>
    <property type="project" value="InterPro"/>
</dbReference>
<organism evidence="10 11">
    <name type="scientific">Candidatus Reconcilbacillus cellulovorans</name>
    <dbReference type="NCBI Taxonomy" id="1906605"/>
    <lineage>
        <taxon>Bacteria</taxon>
        <taxon>Bacillati</taxon>
        <taxon>Bacillota</taxon>
        <taxon>Bacilli</taxon>
        <taxon>Bacillales</taxon>
        <taxon>Paenibacillaceae</taxon>
        <taxon>Candidatus Reconcilbacillus</taxon>
    </lineage>
</organism>
<dbReference type="InterPro" id="IPR000534">
    <property type="entry name" value="Semialdehyde_DH_NAD-bd"/>
</dbReference>
<dbReference type="NCBIfam" id="TIGR01850">
    <property type="entry name" value="argC"/>
    <property type="match status" value="1"/>
</dbReference>
<dbReference type="SUPFAM" id="SSF51735">
    <property type="entry name" value="NAD(P)-binding Rossmann-fold domains"/>
    <property type="match status" value="1"/>
</dbReference>
<evidence type="ECO:0000256" key="3">
    <source>
        <dbReference type="ARBA" id="ARBA00022605"/>
    </source>
</evidence>
<proteinExistence type="inferred from homology"/>
<dbReference type="GO" id="GO:0051287">
    <property type="term" value="F:NAD binding"/>
    <property type="evidence" value="ECO:0007669"/>
    <property type="project" value="InterPro"/>
</dbReference>
<evidence type="ECO:0000256" key="4">
    <source>
        <dbReference type="ARBA" id="ARBA00022857"/>
    </source>
</evidence>
<evidence type="ECO:0000259" key="9">
    <source>
        <dbReference type="SMART" id="SM00859"/>
    </source>
</evidence>
<feature type="domain" description="Semialdehyde dehydrogenase NAD-binding" evidence="9">
    <location>
        <begin position="7"/>
        <end position="146"/>
    </location>
</feature>
<feature type="active site" evidence="7 8">
    <location>
        <position position="154"/>
    </location>
</feature>
<dbReference type="SUPFAM" id="SSF55347">
    <property type="entry name" value="Glyceraldehyde-3-phosphate dehydrogenase-like, C-terminal domain"/>
    <property type="match status" value="1"/>
</dbReference>
<dbReference type="PANTHER" id="PTHR32338">
    <property type="entry name" value="N-ACETYL-GAMMA-GLUTAMYL-PHOSPHATE REDUCTASE, CHLOROPLASTIC-RELATED-RELATED"/>
    <property type="match status" value="1"/>
</dbReference>
<keyword evidence="2 7" id="KW-0055">Arginine biosynthesis</keyword>
<reference evidence="10 11" key="1">
    <citation type="submission" date="2016-12" db="EMBL/GenBank/DDBJ databases">
        <title>Candidatus Reconcilibacillus cellulovorans genome.</title>
        <authorList>
            <person name="Kolinko S."/>
            <person name="Wu Y.-W."/>
            <person name="Tachea F."/>
            <person name="Denzel E."/>
            <person name="Hiras J."/>
            <person name="Baecker N."/>
            <person name="Chan L.J."/>
            <person name="Eichorst S.A."/>
            <person name="Frey D."/>
            <person name="Adams P.D."/>
            <person name="Pray T."/>
            <person name="Tanjore D."/>
            <person name="Petzold C.J."/>
            <person name="Gladden J.M."/>
            <person name="Simmons B.A."/>
            <person name="Singer S.W."/>
        </authorList>
    </citation>
    <scope>NUCLEOTIDE SEQUENCE [LARGE SCALE GENOMIC DNA]</scope>
    <source>
        <strain evidence="10">JTherm</strain>
    </source>
</reference>
<dbReference type="Pfam" id="PF01118">
    <property type="entry name" value="Semialdhyde_dh"/>
    <property type="match status" value="1"/>
</dbReference>
<evidence type="ECO:0000256" key="2">
    <source>
        <dbReference type="ARBA" id="ARBA00022571"/>
    </source>
</evidence>
<dbReference type="EC" id="1.2.1.38" evidence="7"/>
<gene>
    <name evidence="7" type="primary">argC</name>
    <name evidence="10" type="ORF">BLM47_11710</name>
</gene>
<comment type="function">
    <text evidence="7">Catalyzes the NADPH-dependent reduction of N-acetyl-5-glutamyl phosphate to yield N-acetyl-L-glutamate 5-semialdehyde.</text>
</comment>
<keyword evidence="3 7" id="KW-0028">Amino-acid biosynthesis</keyword>
<comment type="subcellular location">
    <subcellularLocation>
        <location evidence="7">Cytoplasm</location>
    </subcellularLocation>
</comment>
<comment type="catalytic activity">
    <reaction evidence="6 7">
        <text>N-acetyl-L-glutamate 5-semialdehyde + phosphate + NADP(+) = N-acetyl-L-glutamyl 5-phosphate + NADPH + H(+)</text>
        <dbReference type="Rhea" id="RHEA:21588"/>
        <dbReference type="ChEBI" id="CHEBI:15378"/>
        <dbReference type="ChEBI" id="CHEBI:29123"/>
        <dbReference type="ChEBI" id="CHEBI:43474"/>
        <dbReference type="ChEBI" id="CHEBI:57783"/>
        <dbReference type="ChEBI" id="CHEBI:57936"/>
        <dbReference type="ChEBI" id="CHEBI:58349"/>
        <dbReference type="EC" id="1.2.1.38"/>
    </reaction>
</comment>
<dbReference type="GO" id="GO:0003942">
    <property type="term" value="F:N-acetyl-gamma-glutamyl-phosphate reductase activity"/>
    <property type="evidence" value="ECO:0007669"/>
    <property type="project" value="UniProtKB-UniRule"/>
</dbReference>
<dbReference type="Gene3D" id="3.40.50.720">
    <property type="entry name" value="NAD(P)-binding Rossmann-like Domain"/>
    <property type="match status" value="1"/>
</dbReference>
<dbReference type="Gene3D" id="3.30.360.10">
    <property type="entry name" value="Dihydrodipicolinate Reductase, domain 2"/>
    <property type="match status" value="1"/>
</dbReference>
<evidence type="ECO:0000256" key="8">
    <source>
        <dbReference type="PROSITE-ProRule" id="PRU10010"/>
    </source>
</evidence>
<accession>A0A2A6DYI8</accession>
<dbReference type="AlphaFoldDB" id="A0A2A6DYI8"/>
<name>A0A2A6DYI8_9BACL</name>
<evidence type="ECO:0000313" key="11">
    <source>
        <dbReference type="Proteomes" id="UP000243688"/>
    </source>
</evidence>
<comment type="pathway">
    <text evidence="1 7">Amino-acid biosynthesis; L-arginine biosynthesis; N(2)-acetyl-L-ornithine from L-glutamate: step 3/4.</text>
</comment>
<dbReference type="FunFam" id="3.30.360.10:FF:000014">
    <property type="entry name" value="N-acetyl-gamma-glutamyl-phosphate reductase"/>
    <property type="match status" value="1"/>
</dbReference>
<keyword evidence="4 7" id="KW-0521">NADP</keyword>
<sequence length="350" mass="37650">MRAEFVRAAVVGSTGYGGIELVRLLHAHPRVGLASVMSSSQADAALSEAYPHVAGVADATLEAIDPARVRERADVVFLATPHGVSAQWAPKFAAEGLAVIDLSGDFRLKSAEAYRAYYGHEPADPVYVEKAVYGLPELFGQDIVEATFIANPGCYPTAAALAVAPLAAAGWIDPDSVIIDAKSGVSGAGRGLSLAVHFSEVNENVTAYKVNRHQHTPEIEQTIERLVGRPVAVTFTPHLVPMTRGILCTVYASLTERRTTEEAIELYRQYYEGRPFVRIRPPGRMPATKEVLGSNFCDIGLSVDARTCRVTVVSVIDNLVKGAAGQAVQNLNVMMGWDETEGLMFVPLYP</sequence>
<dbReference type="SMART" id="SM00859">
    <property type="entry name" value="Semialdhyde_dh"/>
    <property type="match status" value="1"/>
</dbReference>